<dbReference type="InterPro" id="IPR037049">
    <property type="entry name" value="DUF1214_C_sf"/>
</dbReference>
<evidence type="ECO:0000313" key="5">
    <source>
        <dbReference type="Proteomes" id="UP000217005"/>
    </source>
</evidence>
<dbReference type="Gene3D" id="2.60.40.1610">
    <property type="entry name" value="Domain of unknown function DUF1254"/>
    <property type="match status" value="1"/>
</dbReference>
<feature type="signal peptide" evidence="1">
    <location>
        <begin position="1"/>
        <end position="39"/>
    </location>
</feature>
<keyword evidence="1" id="KW-0732">Signal</keyword>
<dbReference type="InterPro" id="IPR010679">
    <property type="entry name" value="DUF1254"/>
</dbReference>
<dbReference type="InterPro" id="IPR010621">
    <property type="entry name" value="DUF1214"/>
</dbReference>
<evidence type="ECO:0008006" key="6">
    <source>
        <dbReference type="Google" id="ProtNLM"/>
    </source>
</evidence>
<dbReference type="Pfam" id="PF06863">
    <property type="entry name" value="DUF1254"/>
    <property type="match status" value="1"/>
</dbReference>
<feature type="domain" description="DUF1214" evidence="2">
    <location>
        <begin position="365"/>
        <end position="472"/>
    </location>
</feature>
<dbReference type="AlphaFoldDB" id="A0A261SSP4"/>
<evidence type="ECO:0000259" key="2">
    <source>
        <dbReference type="Pfam" id="PF06742"/>
    </source>
</evidence>
<evidence type="ECO:0000313" key="4">
    <source>
        <dbReference type="EMBL" id="OZI40406.1"/>
    </source>
</evidence>
<comment type="caution">
    <text evidence="4">The sequence shown here is derived from an EMBL/GenBank/DDBJ whole genome shotgun (WGS) entry which is preliminary data.</text>
</comment>
<name>A0A261SSP4_9BORD</name>
<dbReference type="InterPro" id="IPR037050">
    <property type="entry name" value="DUF1254_sf"/>
</dbReference>
<dbReference type="Pfam" id="PF06742">
    <property type="entry name" value="DUF1214"/>
    <property type="match status" value="1"/>
</dbReference>
<dbReference type="PANTHER" id="PTHR36509">
    <property type="entry name" value="BLL3101 PROTEIN"/>
    <property type="match status" value="1"/>
</dbReference>
<protein>
    <recommendedName>
        <fullName evidence="6">DUF1254 domain-containing protein</fullName>
    </recommendedName>
</protein>
<feature type="chain" id="PRO_5013012003" description="DUF1254 domain-containing protein" evidence="1">
    <location>
        <begin position="40"/>
        <end position="489"/>
    </location>
</feature>
<evidence type="ECO:0000259" key="3">
    <source>
        <dbReference type="Pfam" id="PF06863"/>
    </source>
</evidence>
<feature type="domain" description="DUF1254" evidence="3">
    <location>
        <begin position="104"/>
        <end position="233"/>
    </location>
</feature>
<dbReference type="Gene3D" id="2.60.120.600">
    <property type="entry name" value="Domain of unknown function DUF1214, C-terminal domain"/>
    <property type="match status" value="1"/>
</dbReference>
<gene>
    <name evidence="4" type="ORF">CEG14_01160</name>
</gene>
<dbReference type="EMBL" id="NEVL01000001">
    <property type="protein sequence ID" value="OZI40406.1"/>
    <property type="molecule type" value="Genomic_DNA"/>
</dbReference>
<organism evidence="4 5">
    <name type="scientific">Bordetella genomosp. 1</name>
    <dbReference type="NCBI Taxonomy" id="1395607"/>
    <lineage>
        <taxon>Bacteria</taxon>
        <taxon>Pseudomonadati</taxon>
        <taxon>Pseudomonadota</taxon>
        <taxon>Betaproteobacteria</taxon>
        <taxon>Burkholderiales</taxon>
        <taxon>Alcaligenaceae</taxon>
        <taxon>Bordetella</taxon>
    </lineage>
</organism>
<dbReference type="SUPFAM" id="SSF160935">
    <property type="entry name" value="VPA0735-like"/>
    <property type="match status" value="1"/>
</dbReference>
<accession>A0A261SSP4</accession>
<reference evidence="4 5" key="1">
    <citation type="submission" date="2017-05" db="EMBL/GenBank/DDBJ databases">
        <title>Complete and WGS of Bordetella genogroups.</title>
        <authorList>
            <person name="Spilker T."/>
            <person name="LiPuma J."/>
        </authorList>
    </citation>
    <scope>NUCLEOTIDE SEQUENCE [LARGE SCALE GENOMIC DNA]</scope>
    <source>
        <strain evidence="4 5">AU17610</strain>
    </source>
</reference>
<dbReference type="Proteomes" id="UP000217005">
    <property type="component" value="Unassembled WGS sequence"/>
</dbReference>
<sequence length="489" mass="53710">MNTGFHFRVARLSTIIRRHGAKAGWVCAALLASVNLSVAAPFPDKLLSTPGTPDVVEKGMEVDGYQLAVSAYTWGYPLVRMERAMREYTDVPSPKPATSYRAPMNTIGWATELASPKAKDMPTANNDTYYMSAVVQLDEPWILTVPDTQDRYYVIDVFNMYQELQHYIGRRATGTKAGTFALVPPGWKGDLPAGAKRLDVSTDKVWLWGRLRVVPGETPEKLKAVQSGFELAPLSAAGKPAARADRKPLAPLPAIDNDELGFLTHLGQAVKANPIRVEDEALFAQFERIGLTKSGFDPSKLDPAVRKGMIRGLDDAPSVAVASLASTSTKRSGWDWVTGLDSFGYNYPLRAVVAGPYLGGNGEKEAMYPIRYTDSEGKPLTGANQYTLTFDTLPPVNAFWSLTMYNADDKMLVANEIQRYKVGSDTEGLVQGKTGSMTIRIQHQKPAGEDAANWLPAPTGPFYVILRMYQPNDDILSGKWKIPDLKRSQ</sequence>
<dbReference type="OrthoDB" id="8664175at2"/>
<proteinExistence type="predicted"/>
<evidence type="ECO:0000256" key="1">
    <source>
        <dbReference type="SAM" id="SignalP"/>
    </source>
</evidence>
<dbReference type="PANTHER" id="PTHR36509:SF2">
    <property type="entry name" value="BLL3101 PROTEIN"/>
    <property type="match status" value="1"/>
</dbReference>
<dbReference type="RefSeq" id="WP_094824524.1">
    <property type="nucleotide sequence ID" value="NZ_NEVL01000001.1"/>
</dbReference>